<reference evidence="1" key="1">
    <citation type="submission" date="2022-10" db="EMBL/GenBank/DDBJ databases">
        <title>Rhodococcus sp.75.</title>
        <authorList>
            <person name="Sun M."/>
        </authorList>
    </citation>
    <scope>NUCLEOTIDE SEQUENCE</scope>
    <source>
        <strain evidence="1">75</strain>
    </source>
</reference>
<accession>A0ABY6NY96</accession>
<keyword evidence="2" id="KW-1185">Reference proteome</keyword>
<dbReference type="Proteomes" id="UP001164965">
    <property type="component" value="Chromosome"/>
</dbReference>
<dbReference type="Pfam" id="PF10604">
    <property type="entry name" value="Polyketide_cyc2"/>
    <property type="match status" value="1"/>
</dbReference>
<dbReference type="SUPFAM" id="SSF55961">
    <property type="entry name" value="Bet v1-like"/>
    <property type="match status" value="1"/>
</dbReference>
<dbReference type="InterPro" id="IPR023393">
    <property type="entry name" value="START-like_dom_sf"/>
</dbReference>
<dbReference type="RefSeq" id="WP_265382075.1">
    <property type="nucleotide sequence ID" value="NZ_CP110615.1"/>
</dbReference>
<dbReference type="CDD" id="cd07812">
    <property type="entry name" value="SRPBCC"/>
    <property type="match status" value="1"/>
</dbReference>
<proteinExistence type="predicted"/>
<sequence>MPTLELRQAVAAPAQVLWDAVVDWPAQGEWMLGTHVRVSRGDGESVGSELAAYSGVRPLGFLDTMTITEWDPPRRCVVRHTGRVVRGDGIFEVLPDGPRAATFVWREELELPLGALGRLGWPLAKPPFALGVRYSLRKLARYCEARAA</sequence>
<dbReference type="EMBL" id="CP110615">
    <property type="protein sequence ID" value="UZJ23968.1"/>
    <property type="molecule type" value="Genomic_DNA"/>
</dbReference>
<protein>
    <submittedName>
        <fullName evidence="1">SRPBCC family protein</fullName>
    </submittedName>
</protein>
<evidence type="ECO:0000313" key="2">
    <source>
        <dbReference type="Proteomes" id="UP001164965"/>
    </source>
</evidence>
<evidence type="ECO:0000313" key="1">
    <source>
        <dbReference type="EMBL" id="UZJ23968.1"/>
    </source>
</evidence>
<dbReference type="Gene3D" id="3.30.530.20">
    <property type="match status" value="1"/>
</dbReference>
<gene>
    <name evidence="1" type="ORF">RHODO2019_12340</name>
</gene>
<dbReference type="InterPro" id="IPR019587">
    <property type="entry name" value="Polyketide_cyclase/dehydratase"/>
</dbReference>
<organism evidence="1 2">
    <name type="scientific">Rhodococcus antarcticus</name>
    <dbReference type="NCBI Taxonomy" id="2987751"/>
    <lineage>
        <taxon>Bacteria</taxon>
        <taxon>Bacillati</taxon>
        <taxon>Actinomycetota</taxon>
        <taxon>Actinomycetes</taxon>
        <taxon>Mycobacteriales</taxon>
        <taxon>Nocardiaceae</taxon>
        <taxon>Rhodococcus</taxon>
    </lineage>
</organism>
<name>A0ABY6NY96_9NOCA</name>